<dbReference type="InterPro" id="IPR036390">
    <property type="entry name" value="WH_DNA-bd_sf"/>
</dbReference>
<name>A0A1V0CTD3_STAEP</name>
<keyword evidence="1" id="KW-0614">Plasmid</keyword>
<dbReference type="AlphaFoldDB" id="A0A1V0CTD3"/>
<dbReference type="InterPro" id="IPR025855">
    <property type="entry name" value="Replic_Relax"/>
</dbReference>
<reference evidence="1" key="1">
    <citation type="submission" date="2016-07" db="EMBL/GenBank/DDBJ databases">
        <title>Emergence and control of Linezolid-resistant Staphylococcus epidermidis in an intensive care unit.</title>
        <authorList>
            <person name="Layer F."/>
            <person name="Bender J.K."/>
        </authorList>
    </citation>
    <scope>NUCLEOTIDE SEQUENCE</scope>
    <source>
        <strain evidence="1">14-01514</strain>
        <plasmid evidence="1">p14-01514</plasmid>
    </source>
</reference>
<dbReference type="RefSeq" id="WP_078149697.1">
    <property type="nucleotide sequence ID" value="NZ_KM521837.1"/>
</dbReference>
<proteinExistence type="predicted"/>
<geneLocation type="plasmid" evidence="1">
    <name>p14-01514</name>
</geneLocation>
<sequence>MEKSLLEKLEEKGMTYTTLNDTDFKLFSFLEAHIYLTFEQIRTAIYLNNNGTQKSVTAVRQRLNKLEEDGYITRFKAQVTLKSKRPNVIYCLTKIGSMFLESMQGYTHFKPVYEKKLPMWYMHQLAVNDVVLSYEKHKITAVNVLEYANEQRTTYQYNDGRDDVIRPDGVVLLERQDGYVIGIMLEVERSKKARKFTYDKLMRYKDFFHQPNNTMKKFHIYAGFEEFVDEWRLLFVSNDDENFRKLKRDFRTVEFEDAFKGQNSFDVMIAKLEDVKTNPYGAIYNYFKPGVDFDEFRTL</sequence>
<dbReference type="EMBL" id="KX520649">
    <property type="protein sequence ID" value="ARA73621.1"/>
    <property type="molecule type" value="Genomic_DNA"/>
</dbReference>
<dbReference type="SUPFAM" id="SSF46785">
    <property type="entry name" value="Winged helix' DNA-binding domain"/>
    <property type="match status" value="1"/>
</dbReference>
<accession>A0A1V0CTD3</accession>
<dbReference type="InterPro" id="IPR036388">
    <property type="entry name" value="WH-like_DNA-bd_sf"/>
</dbReference>
<dbReference type="Pfam" id="PF13814">
    <property type="entry name" value="Replic_Relax"/>
    <property type="match status" value="1"/>
</dbReference>
<evidence type="ECO:0000313" key="1">
    <source>
        <dbReference type="EMBL" id="ARA73621.1"/>
    </source>
</evidence>
<organism evidence="1">
    <name type="scientific">Staphylococcus epidermidis</name>
    <dbReference type="NCBI Taxonomy" id="1282"/>
    <lineage>
        <taxon>Bacteria</taxon>
        <taxon>Bacillati</taxon>
        <taxon>Bacillota</taxon>
        <taxon>Bacilli</taxon>
        <taxon>Bacillales</taxon>
        <taxon>Staphylococcaceae</taxon>
        <taxon>Staphylococcus</taxon>
    </lineage>
</organism>
<dbReference type="Gene3D" id="1.10.10.10">
    <property type="entry name" value="Winged helix-like DNA-binding domain superfamily/Winged helix DNA-binding domain"/>
    <property type="match status" value="1"/>
</dbReference>
<protein>
    <submittedName>
        <fullName evidence="1">Uncharacterized protein</fullName>
    </submittedName>
</protein>